<keyword evidence="6" id="KW-0699">rRNA-binding</keyword>
<name>A0A0R2CX27_9LACO</name>
<dbReference type="GO" id="GO:0006412">
    <property type="term" value="P:translation"/>
    <property type="evidence" value="ECO:0007669"/>
    <property type="project" value="UniProtKB-UniRule"/>
</dbReference>
<evidence type="ECO:0000256" key="2">
    <source>
        <dbReference type="ARBA" id="ARBA00022980"/>
    </source>
</evidence>
<dbReference type="CDD" id="cd05797">
    <property type="entry name" value="Ribosomal_L10"/>
    <property type="match status" value="1"/>
</dbReference>
<comment type="similarity">
    <text evidence="1 6">Belongs to the universal ribosomal protein uL10 family.</text>
</comment>
<dbReference type="Proteomes" id="UP000051586">
    <property type="component" value="Unassembled WGS sequence"/>
</dbReference>
<gene>
    <name evidence="6" type="primary">rplJ</name>
    <name evidence="7" type="ORF">FC87_GL000181</name>
</gene>
<evidence type="ECO:0000313" key="7">
    <source>
        <dbReference type="EMBL" id="KRM92569.1"/>
    </source>
</evidence>
<evidence type="ECO:0000256" key="4">
    <source>
        <dbReference type="ARBA" id="ARBA00026025"/>
    </source>
</evidence>
<dbReference type="GO" id="GO:0003735">
    <property type="term" value="F:structural constituent of ribosome"/>
    <property type="evidence" value="ECO:0007669"/>
    <property type="project" value="InterPro"/>
</dbReference>
<dbReference type="InterPro" id="IPR002363">
    <property type="entry name" value="Ribosomal_uL10_CS_bac"/>
</dbReference>
<dbReference type="HAMAP" id="MF_00362">
    <property type="entry name" value="Ribosomal_uL10"/>
    <property type="match status" value="1"/>
</dbReference>
<dbReference type="PROSITE" id="PS01109">
    <property type="entry name" value="RIBOSOMAL_L10"/>
    <property type="match status" value="1"/>
</dbReference>
<dbReference type="PANTHER" id="PTHR11560">
    <property type="entry name" value="39S RIBOSOMAL PROTEIN L10, MITOCHONDRIAL"/>
    <property type="match status" value="1"/>
</dbReference>
<protein>
    <recommendedName>
        <fullName evidence="5 6">Large ribosomal subunit protein uL10</fullName>
    </recommendedName>
</protein>
<comment type="function">
    <text evidence="6">Forms part of the ribosomal stalk, playing a central role in the interaction of the ribosome with GTP-bound translation factors.</text>
</comment>
<dbReference type="Pfam" id="PF00466">
    <property type="entry name" value="Ribosomal_L10"/>
    <property type="match status" value="1"/>
</dbReference>
<dbReference type="GO" id="GO:0070180">
    <property type="term" value="F:large ribosomal subunit rRNA binding"/>
    <property type="evidence" value="ECO:0007669"/>
    <property type="project" value="UniProtKB-UniRule"/>
</dbReference>
<evidence type="ECO:0000256" key="1">
    <source>
        <dbReference type="ARBA" id="ARBA00008889"/>
    </source>
</evidence>
<reference evidence="7 8" key="1">
    <citation type="journal article" date="2015" name="Genome Announc.">
        <title>Expanding the biotechnology potential of lactobacilli through comparative genomics of 213 strains and associated genera.</title>
        <authorList>
            <person name="Sun Z."/>
            <person name="Harris H.M."/>
            <person name="McCann A."/>
            <person name="Guo C."/>
            <person name="Argimon S."/>
            <person name="Zhang W."/>
            <person name="Yang X."/>
            <person name="Jeffery I.B."/>
            <person name="Cooney J.C."/>
            <person name="Kagawa T.F."/>
            <person name="Liu W."/>
            <person name="Song Y."/>
            <person name="Salvetti E."/>
            <person name="Wrobel A."/>
            <person name="Rasinkangas P."/>
            <person name="Parkhill J."/>
            <person name="Rea M.C."/>
            <person name="O'Sullivan O."/>
            <person name="Ritari J."/>
            <person name="Douillard F.P."/>
            <person name="Paul Ross R."/>
            <person name="Yang R."/>
            <person name="Briner A.E."/>
            <person name="Felis G.E."/>
            <person name="de Vos W.M."/>
            <person name="Barrangou R."/>
            <person name="Klaenhammer T.R."/>
            <person name="Caufield P.W."/>
            <person name="Cui Y."/>
            <person name="Zhang H."/>
            <person name="O'Toole P.W."/>
        </authorList>
    </citation>
    <scope>NUCLEOTIDE SEQUENCE [LARGE SCALE GENOMIC DNA]</scope>
    <source>
        <strain evidence="7 8">DSM 22689</strain>
    </source>
</reference>
<dbReference type="EMBL" id="AYZI01000001">
    <property type="protein sequence ID" value="KRM92569.1"/>
    <property type="molecule type" value="Genomic_DNA"/>
</dbReference>
<keyword evidence="2 6" id="KW-0689">Ribosomal protein</keyword>
<dbReference type="InterPro" id="IPR001790">
    <property type="entry name" value="Ribosomal_uL10"/>
</dbReference>
<evidence type="ECO:0000313" key="8">
    <source>
        <dbReference type="Proteomes" id="UP000051586"/>
    </source>
</evidence>
<dbReference type="Gene3D" id="3.30.70.1730">
    <property type="match status" value="1"/>
</dbReference>
<evidence type="ECO:0000256" key="3">
    <source>
        <dbReference type="ARBA" id="ARBA00023274"/>
    </source>
</evidence>
<dbReference type="STRING" id="1423745.GCA_001311215_00405"/>
<dbReference type="AlphaFoldDB" id="A0A0R2CX27"/>
<dbReference type="InterPro" id="IPR043141">
    <property type="entry name" value="Ribosomal_uL10-like_sf"/>
</dbReference>
<accession>A0A0R2CX27</accession>
<proteinExistence type="inferred from homology"/>
<comment type="caution">
    <text evidence="7">The sequence shown here is derived from an EMBL/GenBank/DDBJ whole genome shotgun (WGS) entry which is preliminary data.</text>
</comment>
<dbReference type="NCBIfam" id="NF000955">
    <property type="entry name" value="PRK00099.1-1"/>
    <property type="match status" value="1"/>
</dbReference>
<evidence type="ECO:0000256" key="5">
    <source>
        <dbReference type="ARBA" id="ARBA00035202"/>
    </source>
</evidence>
<keyword evidence="6" id="KW-0694">RNA-binding</keyword>
<dbReference type="PATRIC" id="fig|1423745.4.peg.188"/>
<evidence type="ECO:0000256" key="6">
    <source>
        <dbReference type="HAMAP-Rule" id="MF_00362"/>
    </source>
</evidence>
<dbReference type="GO" id="GO:0015934">
    <property type="term" value="C:large ribosomal subunit"/>
    <property type="evidence" value="ECO:0007669"/>
    <property type="project" value="InterPro"/>
</dbReference>
<organism evidence="7 8">
    <name type="scientific">Fructilactobacillus florum DSM 22689 = JCM 16035</name>
    <dbReference type="NCBI Taxonomy" id="1423745"/>
    <lineage>
        <taxon>Bacteria</taxon>
        <taxon>Bacillati</taxon>
        <taxon>Bacillota</taxon>
        <taxon>Bacilli</taxon>
        <taxon>Lactobacillales</taxon>
        <taxon>Lactobacillaceae</taxon>
        <taxon>Fructilactobacillus</taxon>
    </lineage>
</organism>
<comment type="subunit">
    <text evidence="4 6">Part of the ribosomal stalk of the 50S ribosomal subunit. The N-terminus interacts with L11 and the large rRNA to form the base of the stalk. The C-terminus forms an elongated spine to which L12 dimers bind in a sequential fashion forming a multimeric L10(L12)X complex.</text>
</comment>
<dbReference type="InterPro" id="IPR022973">
    <property type="entry name" value="Ribosomal_uL10_bac"/>
</dbReference>
<keyword evidence="3 6" id="KW-0687">Ribonucleoprotein</keyword>
<dbReference type="Gene3D" id="6.10.250.290">
    <property type="match status" value="1"/>
</dbReference>
<dbReference type="InterPro" id="IPR047865">
    <property type="entry name" value="Ribosomal_uL10_bac_type"/>
</dbReference>
<dbReference type="SUPFAM" id="SSF160369">
    <property type="entry name" value="Ribosomal protein L10-like"/>
    <property type="match status" value="1"/>
</dbReference>
<sequence>MNVMPKKDVIAAKAAQVDEVANDFNAAISAIVVNSRGLTVAQDTELRKELRANDVKLVVIKNKVLERAADQVGQADLKSIFKGPSAVAFSKEDPVAPAKVLKKFASEHEALEIKGGIIEGEVASLDKINEFATLPSREELLSTLANILQAPIRQVAYAVKAVSEKDADSDDGDAA</sequence>